<comment type="caution">
    <text evidence="1">The sequence shown here is derived from an EMBL/GenBank/DDBJ whole genome shotgun (WGS) entry which is preliminary data.</text>
</comment>
<sequence length="388" mass="44386">MPDLRILDDDIFDRLQERYVNERRSKKVDNCYGRFITASLRCICGAPMHMNRNSRSGVISCSTAVVGGECQPAWPLSSAETTRSILTILRDEIFDPERRADWNNMICHDWEMRMAAVDPQRAEITAELERIDNAVKLTPEPVFDDLAPGIFAVRNRLEMEQIDLAEKLDALYEPPPPNLLRADEVERLRNACARMITRLPEIHLRDVDEDVKRRLREILPAIVLATDLKTQRYEIRMLLGVPGAGTTRILPEASSPRWIVRSFPKPAKGALRFPDTVLAQHRRAERGEFAISDHDWEGIKHLFMASHRKGADARLVAEALIFHRLTAVPLSMLPERYYGLAEEACLRLRKVSARMMDILRSRGSNRMRTLLEPFKSTSAHHVYAHPAP</sequence>
<name>H1KMG2_METEX</name>
<gene>
    <name evidence="1" type="ORF">MetexDRAFT_3825</name>
</gene>
<organism evidence="1 2">
    <name type="scientific">Methylorubrum extorquens DSM 13060</name>
    <dbReference type="NCBI Taxonomy" id="882800"/>
    <lineage>
        <taxon>Bacteria</taxon>
        <taxon>Pseudomonadati</taxon>
        <taxon>Pseudomonadota</taxon>
        <taxon>Alphaproteobacteria</taxon>
        <taxon>Hyphomicrobiales</taxon>
        <taxon>Methylobacteriaceae</taxon>
        <taxon>Methylorubrum</taxon>
    </lineage>
</organism>
<protein>
    <submittedName>
        <fullName evidence="1">Resolvase domain protein</fullName>
    </submittedName>
</protein>
<dbReference type="EMBL" id="AGJK01000118">
    <property type="protein sequence ID" value="EHP91302.1"/>
    <property type="molecule type" value="Genomic_DNA"/>
</dbReference>
<evidence type="ECO:0000313" key="1">
    <source>
        <dbReference type="EMBL" id="EHP91302.1"/>
    </source>
</evidence>
<dbReference type="RefSeq" id="WP_003602300.1">
    <property type="nucleotide sequence ID" value="NZ_AGJK01000118.1"/>
</dbReference>
<reference evidence="1 2" key="1">
    <citation type="submission" date="2011-09" db="EMBL/GenBank/DDBJ databases">
        <title>The draft genome of Methylobacterium extorquens DSM 13060.</title>
        <authorList>
            <consortium name="US DOE Joint Genome Institute (JGI-PGF)"/>
            <person name="Lucas S."/>
            <person name="Han J."/>
            <person name="Lapidus A."/>
            <person name="Cheng J.-F."/>
            <person name="Goodwin L."/>
            <person name="Pitluck S."/>
            <person name="Peters L."/>
            <person name="Land M.L."/>
            <person name="Hauser L."/>
            <person name="Koskimaki J."/>
            <person name="Halonen O."/>
            <person name="Pirttila A."/>
            <person name="Frank C."/>
            <person name="Woyke T.J."/>
        </authorList>
    </citation>
    <scope>NUCLEOTIDE SEQUENCE [LARGE SCALE GENOMIC DNA]</scope>
    <source>
        <strain evidence="1 2">DSM 13060</strain>
    </source>
</reference>
<accession>H1KMG2</accession>
<proteinExistence type="predicted"/>
<evidence type="ECO:0000313" key="2">
    <source>
        <dbReference type="Proteomes" id="UP000004382"/>
    </source>
</evidence>
<dbReference type="Proteomes" id="UP000004382">
    <property type="component" value="Unassembled WGS sequence"/>
</dbReference>
<dbReference type="AlphaFoldDB" id="H1KMG2"/>